<feature type="non-terminal residue" evidence="2">
    <location>
        <position position="1"/>
    </location>
</feature>
<proteinExistence type="predicted"/>
<evidence type="ECO:0000313" key="3">
    <source>
        <dbReference type="Proteomes" id="UP001054837"/>
    </source>
</evidence>
<dbReference type="Proteomes" id="UP001054837">
    <property type="component" value="Unassembled WGS sequence"/>
</dbReference>
<dbReference type="AlphaFoldDB" id="A0AAV4Q025"/>
<sequence>FDFMENNKNSIEKFLETRIQAIAYVFLLLWMSLLFGWVNWHSVKLPVRFPVPLISNEFPAIDMHDEGDNGERNFASEKECHLPE</sequence>
<keyword evidence="1" id="KW-0812">Transmembrane</keyword>
<comment type="caution">
    <text evidence="2">The sequence shown here is derived from an EMBL/GenBank/DDBJ whole genome shotgun (WGS) entry which is preliminary data.</text>
</comment>
<feature type="transmembrane region" description="Helical" evidence="1">
    <location>
        <begin position="21"/>
        <end position="40"/>
    </location>
</feature>
<evidence type="ECO:0000313" key="2">
    <source>
        <dbReference type="EMBL" id="GIY01385.1"/>
    </source>
</evidence>
<accession>A0AAV4Q025</accession>
<gene>
    <name evidence="2" type="ORF">CDAR_495111</name>
</gene>
<keyword evidence="1" id="KW-0472">Membrane</keyword>
<dbReference type="EMBL" id="BPLQ01003577">
    <property type="protein sequence ID" value="GIY01385.1"/>
    <property type="molecule type" value="Genomic_DNA"/>
</dbReference>
<name>A0AAV4Q025_9ARAC</name>
<protein>
    <submittedName>
        <fullName evidence="2">Uncharacterized protein</fullName>
    </submittedName>
</protein>
<keyword evidence="1" id="KW-1133">Transmembrane helix</keyword>
<keyword evidence="3" id="KW-1185">Reference proteome</keyword>
<evidence type="ECO:0000256" key="1">
    <source>
        <dbReference type="SAM" id="Phobius"/>
    </source>
</evidence>
<organism evidence="2 3">
    <name type="scientific">Caerostris darwini</name>
    <dbReference type="NCBI Taxonomy" id="1538125"/>
    <lineage>
        <taxon>Eukaryota</taxon>
        <taxon>Metazoa</taxon>
        <taxon>Ecdysozoa</taxon>
        <taxon>Arthropoda</taxon>
        <taxon>Chelicerata</taxon>
        <taxon>Arachnida</taxon>
        <taxon>Araneae</taxon>
        <taxon>Araneomorphae</taxon>
        <taxon>Entelegynae</taxon>
        <taxon>Araneoidea</taxon>
        <taxon>Araneidae</taxon>
        <taxon>Caerostris</taxon>
    </lineage>
</organism>
<reference evidence="2 3" key="1">
    <citation type="submission" date="2021-06" db="EMBL/GenBank/DDBJ databases">
        <title>Caerostris darwini draft genome.</title>
        <authorList>
            <person name="Kono N."/>
            <person name="Arakawa K."/>
        </authorList>
    </citation>
    <scope>NUCLEOTIDE SEQUENCE [LARGE SCALE GENOMIC DNA]</scope>
</reference>